<accession>A0ABU1JY25</accession>
<keyword evidence="7" id="KW-1185">Reference proteome</keyword>
<dbReference type="Pfam" id="PF01451">
    <property type="entry name" value="LMWPc"/>
    <property type="match status" value="1"/>
</dbReference>
<evidence type="ECO:0000256" key="2">
    <source>
        <dbReference type="ARBA" id="ARBA00013064"/>
    </source>
</evidence>
<dbReference type="SUPFAM" id="SSF52788">
    <property type="entry name" value="Phosphotyrosine protein phosphatases I"/>
    <property type="match status" value="1"/>
</dbReference>
<comment type="similarity">
    <text evidence="1">Belongs to the low molecular weight phosphotyrosine protein phosphatase family.</text>
</comment>
<organism evidence="6 7">
    <name type="scientific">Inquilinus ginsengisoli</name>
    <dbReference type="NCBI Taxonomy" id="363840"/>
    <lineage>
        <taxon>Bacteria</taxon>
        <taxon>Pseudomonadati</taxon>
        <taxon>Pseudomonadota</taxon>
        <taxon>Alphaproteobacteria</taxon>
        <taxon>Rhodospirillales</taxon>
        <taxon>Rhodospirillaceae</taxon>
        <taxon>Inquilinus</taxon>
    </lineage>
</organism>
<evidence type="ECO:0000313" key="6">
    <source>
        <dbReference type="EMBL" id="MDR6293506.1"/>
    </source>
</evidence>
<dbReference type="SMART" id="SM00226">
    <property type="entry name" value="LMWPc"/>
    <property type="match status" value="1"/>
</dbReference>
<feature type="domain" description="Phosphotyrosine protein phosphatase I" evidence="5">
    <location>
        <begin position="1"/>
        <end position="147"/>
    </location>
</feature>
<dbReference type="InterPro" id="IPR050438">
    <property type="entry name" value="LMW_PTPase"/>
</dbReference>
<dbReference type="InterPro" id="IPR023485">
    <property type="entry name" value="Ptyr_pPase"/>
</dbReference>
<name>A0ABU1JY25_9PROT</name>
<proteinExistence type="inferred from homology"/>
<dbReference type="Gene3D" id="3.40.50.2300">
    <property type="match status" value="1"/>
</dbReference>
<dbReference type="PANTHER" id="PTHR11717:SF7">
    <property type="entry name" value="LOW MOLECULAR WEIGHT PHOSPHOTYROSINE PROTEIN PHOSPHATASE"/>
    <property type="match status" value="1"/>
</dbReference>
<keyword evidence="4" id="KW-0904">Protein phosphatase</keyword>
<protein>
    <recommendedName>
        <fullName evidence="2">protein-tyrosine-phosphatase</fullName>
        <ecNumber evidence="2">3.1.3.48</ecNumber>
    </recommendedName>
</protein>
<dbReference type="EC" id="3.1.3.48" evidence="2"/>
<dbReference type="RefSeq" id="WP_309800533.1">
    <property type="nucleotide sequence ID" value="NZ_JAVDPW010000012.1"/>
</dbReference>
<dbReference type="InterPro" id="IPR017867">
    <property type="entry name" value="Tyr_phospatase_low_mol_wt"/>
</dbReference>
<keyword evidence="3 6" id="KW-0378">Hydrolase</keyword>
<dbReference type="CDD" id="cd16343">
    <property type="entry name" value="LMWPTP"/>
    <property type="match status" value="1"/>
</dbReference>
<dbReference type="Proteomes" id="UP001262410">
    <property type="component" value="Unassembled WGS sequence"/>
</dbReference>
<dbReference type="PRINTS" id="PR00719">
    <property type="entry name" value="LMWPTPASE"/>
</dbReference>
<dbReference type="InterPro" id="IPR036196">
    <property type="entry name" value="Ptyr_pPase_sf"/>
</dbReference>
<evidence type="ECO:0000256" key="3">
    <source>
        <dbReference type="ARBA" id="ARBA00022801"/>
    </source>
</evidence>
<gene>
    <name evidence="6" type="ORF">E9232_006057</name>
</gene>
<sequence length="154" mass="16589">MRILFVCTGNICRSPTAEAVMRARLAAAGLDHEVDGAGLQGFHAGEPPHPPAIRAAASRGYDLRPLRARKLERADFRRFDLLLAMDHGHLARMRRLSAAGSGRVGLFLDFAPGLEGQDVPDPYYGDSAGFEHVLDLIEAGCDGLLTALRDGRLG</sequence>
<reference evidence="6 7" key="1">
    <citation type="submission" date="2023-07" db="EMBL/GenBank/DDBJ databases">
        <title>Sorghum-associated microbial communities from plants grown in Nebraska, USA.</title>
        <authorList>
            <person name="Schachtman D."/>
        </authorList>
    </citation>
    <scope>NUCLEOTIDE SEQUENCE [LARGE SCALE GENOMIC DNA]</scope>
    <source>
        <strain evidence="6 7">584</strain>
    </source>
</reference>
<comment type="caution">
    <text evidence="6">The sequence shown here is derived from an EMBL/GenBank/DDBJ whole genome shotgun (WGS) entry which is preliminary data.</text>
</comment>
<evidence type="ECO:0000256" key="4">
    <source>
        <dbReference type="ARBA" id="ARBA00022912"/>
    </source>
</evidence>
<dbReference type="PANTHER" id="PTHR11717">
    <property type="entry name" value="LOW MOLECULAR WEIGHT PROTEIN TYROSINE PHOSPHATASE"/>
    <property type="match status" value="1"/>
</dbReference>
<dbReference type="GO" id="GO:0004725">
    <property type="term" value="F:protein tyrosine phosphatase activity"/>
    <property type="evidence" value="ECO:0007669"/>
    <property type="project" value="UniProtKB-EC"/>
</dbReference>
<evidence type="ECO:0000259" key="5">
    <source>
        <dbReference type="SMART" id="SM00226"/>
    </source>
</evidence>
<dbReference type="EMBL" id="JAVDPW010000012">
    <property type="protein sequence ID" value="MDR6293506.1"/>
    <property type="molecule type" value="Genomic_DNA"/>
</dbReference>
<evidence type="ECO:0000256" key="1">
    <source>
        <dbReference type="ARBA" id="ARBA00011063"/>
    </source>
</evidence>
<evidence type="ECO:0000313" key="7">
    <source>
        <dbReference type="Proteomes" id="UP001262410"/>
    </source>
</evidence>